<comment type="caution">
    <text evidence="2">The sequence shown here is derived from an EMBL/GenBank/DDBJ whole genome shotgun (WGS) entry which is preliminary data.</text>
</comment>
<gene>
    <name evidence="2" type="ORF">FALBO_7108</name>
</gene>
<dbReference type="Proteomes" id="UP000554235">
    <property type="component" value="Unassembled WGS sequence"/>
</dbReference>
<feature type="compositionally biased region" description="Basic and acidic residues" evidence="1">
    <location>
        <begin position="46"/>
        <end position="55"/>
    </location>
</feature>
<evidence type="ECO:0000313" key="3">
    <source>
        <dbReference type="Proteomes" id="UP000554235"/>
    </source>
</evidence>
<organism evidence="2 3">
    <name type="scientific">Fusarium albosuccineum</name>
    <dbReference type="NCBI Taxonomy" id="1237068"/>
    <lineage>
        <taxon>Eukaryota</taxon>
        <taxon>Fungi</taxon>
        <taxon>Dikarya</taxon>
        <taxon>Ascomycota</taxon>
        <taxon>Pezizomycotina</taxon>
        <taxon>Sordariomycetes</taxon>
        <taxon>Hypocreomycetidae</taxon>
        <taxon>Hypocreales</taxon>
        <taxon>Nectriaceae</taxon>
        <taxon>Fusarium</taxon>
        <taxon>Fusarium decemcellulare species complex</taxon>
    </lineage>
</organism>
<evidence type="ECO:0000256" key="1">
    <source>
        <dbReference type="SAM" id="MobiDB-lite"/>
    </source>
</evidence>
<dbReference type="OrthoDB" id="5029580at2759"/>
<feature type="compositionally biased region" description="Basic and acidic residues" evidence="1">
    <location>
        <begin position="182"/>
        <end position="192"/>
    </location>
</feature>
<keyword evidence="3" id="KW-1185">Reference proteome</keyword>
<feature type="region of interest" description="Disordered" evidence="1">
    <location>
        <begin position="172"/>
        <end position="192"/>
    </location>
</feature>
<sequence length="365" mass="39751">MKQGVDKKPYFLLAEPVAVDDLLLNSLLGLAVENPEDPIGGRHRPHEPLRPRDGVDNLYPRLSVTCTDFKRVAGNTRGAKAYARLERVVNLSLSKNNSQQVDLEAAQFRRINMADARTKIETLLGAPPPESVNSAQLGNQAAVVSQAANAPSTQATPSGGLWSRFNLFKQASPAPSPDLDEEASHKAKQEETRAKYQSEVLGLLGEQKDHKLGIIVSFITCSDMTKNKDSSKKTSGGAEVSTGPASEFIDAAFGGEYSSQHDVGVQGAYQGEYLIACSYLPLFKGKKEGFLNKLLHWGVGDEEMWEVGSTKMKGHMDAPLSGKNKDTEEPVKAMNPEEEEAYGFLMMCVDSEDESESDDEDGEQN</sequence>
<accession>A0A8H4PE15</accession>
<feature type="region of interest" description="Disordered" evidence="1">
    <location>
        <begin position="34"/>
        <end position="55"/>
    </location>
</feature>
<name>A0A8H4PE15_9HYPO</name>
<reference evidence="2 3" key="1">
    <citation type="submission" date="2020-01" db="EMBL/GenBank/DDBJ databases">
        <title>Identification and distribution of gene clusters putatively required for synthesis of sphingolipid metabolism inhibitors in phylogenetically diverse species of the filamentous fungus Fusarium.</title>
        <authorList>
            <person name="Kim H.-S."/>
            <person name="Busman M."/>
            <person name="Brown D.W."/>
            <person name="Divon H."/>
            <person name="Uhlig S."/>
            <person name="Proctor R.H."/>
        </authorList>
    </citation>
    <scope>NUCLEOTIDE SEQUENCE [LARGE SCALE GENOMIC DNA]</scope>
    <source>
        <strain evidence="2 3">NRRL 20459</strain>
    </source>
</reference>
<evidence type="ECO:0000313" key="2">
    <source>
        <dbReference type="EMBL" id="KAF4466036.1"/>
    </source>
</evidence>
<dbReference type="EMBL" id="JAADYS010000938">
    <property type="protein sequence ID" value="KAF4466036.1"/>
    <property type="molecule type" value="Genomic_DNA"/>
</dbReference>
<proteinExistence type="predicted"/>
<dbReference type="AlphaFoldDB" id="A0A8H4PE15"/>
<protein>
    <submittedName>
        <fullName evidence="2">Uncharacterized protein</fullName>
    </submittedName>
</protein>